<reference evidence="3" key="1">
    <citation type="submission" date="2016-11" db="EMBL/GenBank/DDBJ databases">
        <authorList>
            <person name="Varghese N."/>
            <person name="Submissions S."/>
        </authorList>
    </citation>
    <scope>NUCLEOTIDE SEQUENCE [LARGE SCALE GENOMIC DNA]</scope>
    <source>
        <strain evidence="3">DSM 14834</strain>
    </source>
</reference>
<proteinExistence type="predicted"/>
<name>A0A1M5ARV4_9GAMM</name>
<keyword evidence="3" id="KW-1185">Reference proteome</keyword>
<dbReference type="NCBIfam" id="TIGR02532">
    <property type="entry name" value="IV_pilin_GFxxxE"/>
    <property type="match status" value="1"/>
</dbReference>
<accession>A0A1M5ARV4</accession>
<dbReference type="Proteomes" id="UP000242857">
    <property type="component" value="Unassembled WGS sequence"/>
</dbReference>
<feature type="transmembrane region" description="Helical" evidence="1">
    <location>
        <begin position="29"/>
        <end position="49"/>
    </location>
</feature>
<keyword evidence="1" id="KW-0472">Membrane</keyword>
<evidence type="ECO:0000313" key="2">
    <source>
        <dbReference type="EMBL" id="SHF32973.1"/>
    </source>
</evidence>
<dbReference type="NCBIfam" id="TIGR02523">
    <property type="entry name" value="type_IV_pilV"/>
    <property type="match status" value="1"/>
</dbReference>
<sequence>MSVNVVHVSRIRRVPAAGLGPARMRGMSLIEVMVSVLVLAVGLLGVAAMQSLALRGGQSALETSQAVMATNTIIEMMRANPTANYNIGKTCTASAIAGTDTRAQDLIAWINGMKSTIGAGPADTTTCGEIMAPSRLVWNGPPDDVSLGGCKNNSSPRLWG</sequence>
<gene>
    <name evidence="2" type="ORF">SAMN02745204_02277</name>
</gene>
<dbReference type="InterPro" id="IPR012902">
    <property type="entry name" value="N_methyl_site"/>
</dbReference>
<evidence type="ECO:0000256" key="1">
    <source>
        <dbReference type="SAM" id="Phobius"/>
    </source>
</evidence>
<dbReference type="Pfam" id="PF07963">
    <property type="entry name" value="N_methyl"/>
    <property type="match status" value="1"/>
</dbReference>
<dbReference type="STRING" id="213588.SAMN02745204_02277"/>
<dbReference type="PROSITE" id="PS00409">
    <property type="entry name" value="PROKAR_NTER_METHYL"/>
    <property type="match status" value="1"/>
</dbReference>
<keyword evidence="1" id="KW-0812">Transmembrane</keyword>
<keyword evidence="1" id="KW-1133">Transmembrane helix</keyword>
<dbReference type="EMBL" id="FQUK01000061">
    <property type="protein sequence ID" value="SHF32973.1"/>
    <property type="molecule type" value="Genomic_DNA"/>
</dbReference>
<organism evidence="2 3">
    <name type="scientific">Thermomonas hydrothermalis</name>
    <dbReference type="NCBI Taxonomy" id="213588"/>
    <lineage>
        <taxon>Bacteria</taxon>
        <taxon>Pseudomonadati</taxon>
        <taxon>Pseudomonadota</taxon>
        <taxon>Gammaproteobacteria</taxon>
        <taxon>Lysobacterales</taxon>
        <taxon>Lysobacteraceae</taxon>
        <taxon>Thermomonas</taxon>
    </lineage>
</organism>
<evidence type="ECO:0000313" key="3">
    <source>
        <dbReference type="Proteomes" id="UP000242857"/>
    </source>
</evidence>
<protein>
    <submittedName>
        <fullName evidence="2">Type IV pilus modification protein PilV</fullName>
    </submittedName>
</protein>
<dbReference type="AlphaFoldDB" id="A0A1M5ARV4"/>
<dbReference type="InterPro" id="IPR013362">
    <property type="entry name" value="Pilus_4_PilV"/>
</dbReference>